<evidence type="ECO:0000313" key="4">
    <source>
        <dbReference type="EMBL" id="ORY84612.1"/>
    </source>
</evidence>
<dbReference type="PRINTS" id="PR01415">
    <property type="entry name" value="ANKYRIN"/>
</dbReference>
<keyword evidence="2 3" id="KW-0040">ANK repeat</keyword>
<dbReference type="InterPro" id="IPR036770">
    <property type="entry name" value="Ankyrin_rpt-contain_sf"/>
</dbReference>
<comment type="caution">
    <text evidence="4">The sequence shown here is derived from an EMBL/GenBank/DDBJ whole genome shotgun (WGS) entry which is preliminary data.</text>
</comment>
<feature type="repeat" description="ANK" evidence="3">
    <location>
        <begin position="99"/>
        <end position="131"/>
    </location>
</feature>
<name>A0A1Y2FKV0_9FUNG</name>
<dbReference type="InterPro" id="IPR051165">
    <property type="entry name" value="Multifunctional_ANK_Repeat"/>
</dbReference>
<feature type="repeat" description="ANK" evidence="3">
    <location>
        <begin position="792"/>
        <end position="824"/>
    </location>
</feature>
<dbReference type="InterPro" id="IPR002110">
    <property type="entry name" value="Ankyrin_rpt"/>
</dbReference>
<evidence type="ECO:0000256" key="2">
    <source>
        <dbReference type="ARBA" id="ARBA00023043"/>
    </source>
</evidence>
<feature type="repeat" description="ANK" evidence="3">
    <location>
        <begin position="509"/>
        <end position="536"/>
    </location>
</feature>
<keyword evidence="1" id="KW-0677">Repeat</keyword>
<evidence type="ECO:0000313" key="5">
    <source>
        <dbReference type="Proteomes" id="UP000193920"/>
    </source>
</evidence>
<dbReference type="PROSITE" id="PS50297">
    <property type="entry name" value="ANK_REP_REGION"/>
    <property type="match status" value="4"/>
</dbReference>
<dbReference type="PANTHER" id="PTHR24123">
    <property type="entry name" value="ANKYRIN REPEAT-CONTAINING"/>
    <property type="match status" value="1"/>
</dbReference>
<dbReference type="Pfam" id="PF12796">
    <property type="entry name" value="Ank_2"/>
    <property type="match status" value="3"/>
</dbReference>
<evidence type="ECO:0000256" key="3">
    <source>
        <dbReference type="PROSITE-ProRule" id="PRU00023"/>
    </source>
</evidence>
<keyword evidence="5" id="KW-1185">Reference proteome</keyword>
<dbReference type="Gene3D" id="1.25.40.20">
    <property type="entry name" value="Ankyrin repeat-containing domain"/>
    <property type="match status" value="5"/>
</dbReference>
<dbReference type="PANTHER" id="PTHR24123:SF33">
    <property type="entry name" value="PROTEIN HOS4"/>
    <property type="match status" value="1"/>
</dbReference>
<dbReference type="SUPFAM" id="SSF48403">
    <property type="entry name" value="Ankyrin repeat"/>
    <property type="match status" value="4"/>
</dbReference>
<reference evidence="4 5" key="1">
    <citation type="submission" date="2016-08" db="EMBL/GenBank/DDBJ databases">
        <title>A Parts List for Fungal Cellulosomes Revealed by Comparative Genomics.</title>
        <authorList>
            <consortium name="DOE Joint Genome Institute"/>
            <person name="Haitjema C.H."/>
            <person name="Gilmore S.P."/>
            <person name="Henske J.K."/>
            <person name="Solomon K.V."/>
            <person name="De Groot R."/>
            <person name="Kuo A."/>
            <person name="Mondo S.J."/>
            <person name="Salamov A.A."/>
            <person name="Labutti K."/>
            <person name="Zhao Z."/>
            <person name="Chiniquy J."/>
            <person name="Barry K."/>
            <person name="Brewer H.M."/>
            <person name="Purvine S.O."/>
            <person name="Wright A.T."/>
            <person name="Boxma B."/>
            <person name="Van Alen T."/>
            <person name="Hackstein J.H."/>
            <person name="Baker S.E."/>
            <person name="Grigoriev I.V."/>
            <person name="O'Malley M.A."/>
        </authorList>
    </citation>
    <scope>NUCLEOTIDE SEQUENCE [LARGE SCALE GENOMIC DNA]</scope>
    <source>
        <strain evidence="4 5">G1</strain>
    </source>
</reference>
<accession>A0A1Y2FKV0</accession>
<evidence type="ECO:0000256" key="1">
    <source>
        <dbReference type="ARBA" id="ARBA00022737"/>
    </source>
</evidence>
<gene>
    <name evidence="4" type="ORF">LY90DRAFT_663625</name>
</gene>
<dbReference type="Pfam" id="PF00023">
    <property type="entry name" value="Ank"/>
    <property type="match status" value="2"/>
</dbReference>
<dbReference type="PROSITE" id="PS50088">
    <property type="entry name" value="ANK_REPEAT"/>
    <property type="match status" value="5"/>
</dbReference>
<organism evidence="4 5">
    <name type="scientific">Neocallimastix californiae</name>
    <dbReference type="NCBI Taxonomy" id="1754190"/>
    <lineage>
        <taxon>Eukaryota</taxon>
        <taxon>Fungi</taxon>
        <taxon>Fungi incertae sedis</taxon>
        <taxon>Chytridiomycota</taxon>
        <taxon>Chytridiomycota incertae sedis</taxon>
        <taxon>Neocallimastigomycetes</taxon>
        <taxon>Neocallimastigales</taxon>
        <taxon>Neocallimastigaceae</taxon>
        <taxon>Neocallimastix</taxon>
    </lineage>
</organism>
<dbReference type="AlphaFoldDB" id="A0A1Y2FKV0"/>
<protein>
    <submittedName>
        <fullName evidence="4">Ankyrin</fullName>
    </submittedName>
</protein>
<dbReference type="STRING" id="1754190.A0A1Y2FKV0"/>
<feature type="repeat" description="ANK" evidence="3">
    <location>
        <begin position="418"/>
        <end position="450"/>
    </location>
</feature>
<feature type="repeat" description="ANK" evidence="3">
    <location>
        <begin position="684"/>
        <end position="716"/>
    </location>
</feature>
<proteinExistence type="predicted"/>
<dbReference type="Proteomes" id="UP000193920">
    <property type="component" value="Unassembled WGS sequence"/>
</dbReference>
<sequence length="1008" mass="116353">MVKYLMKTDKYRKLITTGDYDKNKEIPIILAIRNENFDILNCLLQSNSSSYYSNRYNKTDVIYALVMAINNNKISIVKSLIENKNHGFTIKIDEKYHDNSESAISAAIKNENRTIMDYLLNYGANINQNSYYYVNYKCNLIDILSIAINCNKLSMIKYLLENDGYSKYIDVNSRNKNDKYPISLAINNKSIEIIEYLLNHGISNTNSNNYYSSYNNYNKETLINVLNQAIKKNSLTVVKYVMNLKFNYNSKIKINDKDSNDEMPIYLSIINENIEITEFLLTNEIKTNLRSNGWYSSSFNKNSLNYVLNIAIKNQKLSVIKYLIESKKYENYIEVNNNGNDSSILCALNSCNVEIVDYLLYHGVKLVDSNGYKRSINYGNIVKSLNNAIQHGKLKVVTFIIETSSAYANIEATDPSNNNESPLSSAIQYENLDILDYLLNYNANLNSKNYNNNNINNKNNNNNSDIPQKCELLFVLNIAVKKNIMVVIKHLFENKNYNTLFNGNNQDKNGENPMMLAINHGHIEIIIYLLNHGVSLIQLINDKNISLGKKDLMCIFSLAIKNKNIFLVKYLIENKHIHINDHDENNNTLIMLALNNDVNANDADDIKRNKEIIQYLQDQGASIASVFNKNETISIASLKDNPLITIYKAISKKKNGNKNDKDNKKMFQSIINSHYFDMNERDKHGKTLLFYAIENNDIDNVNYLIHHNTDVNIKNNQDQSPLEITIKNKADKIILSLIESPNILLNERCYDKDETVLTLIIKSQLKQAVKLTILEKLFKCHSQININQVNGDDKSPLYYSIQGSMTSIVRYLIDHGANVNETFHIDKSKKKEQSLLIRALEINNFDIIKLLIENQVDVNYANSEGITFLSEITDRASKKKCEKNIEIFKYCAERIPQQFTMSVVQKLIFPNANFNLLKLLIENQWNINQEDHQNHTILDYVREHPNEEIQDYLISKGAKYYDELHEECCICFTSINESNSNKDYKSCNLCKHKFHINCINTNTNYLIS</sequence>
<dbReference type="SMART" id="SM00248">
    <property type="entry name" value="ANK"/>
    <property type="match status" value="17"/>
</dbReference>
<dbReference type="OrthoDB" id="194358at2759"/>
<dbReference type="EMBL" id="MCOG01000005">
    <property type="protein sequence ID" value="ORY84612.1"/>
    <property type="molecule type" value="Genomic_DNA"/>
</dbReference>